<keyword evidence="4" id="KW-1185">Reference proteome</keyword>
<dbReference type="InterPro" id="IPR002227">
    <property type="entry name" value="Tyrosinase_Cu-bd"/>
</dbReference>
<dbReference type="STRING" id="1855912.LuPra_00956"/>
<feature type="domain" description="Tyrosinase copper-binding" evidence="2">
    <location>
        <begin position="22"/>
        <end position="77"/>
    </location>
</feature>
<reference evidence="4" key="2">
    <citation type="submission" date="2016-04" db="EMBL/GenBank/DDBJ databases">
        <title>First Complete Genome Sequence of a Subdivision 6 Acidobacterium.</title>
        <authorList>
            <person name="Huang S."/>
            <person name="Vieira S."/>
            <person name="Bunk B."/>
            <person name="Riedel T."/>
            <person name="Sproeer C."/>
            <person name="Overmann J."/>
        </authorList>
    </citation>
    <scope>NUCLEOTIDE SEQUENCE [LARGE SCALE GENOMIC DNA]</scope>
    <source>
        <strain evidence="4">DSM 100886 HEG_-6_39</strain>
    </source>
</reference>
<dbReference type="RefSeq" id="WP_110169685.1">
    <property type="nucleotide sequence ID" value="NZ_CP015136.1"/>
</dbReference>
<proteinExistence type="predicted"/>
<dbReference type="Proteomes" id="UP000076079">
    <property type="component" value="Chromosome"/>
</dbReference>
<sequence length="138" mass="15268">MIQSAFAPGAASVNFGHGGLGRYSFLSWHRYFLYRLELDLQTKVPGVMMPYWDWTDPVSILTDDFLGPDGSVGDEVRSGYFGADAPTTGTNPTPAPAWWPAGPTGWRLPDFNGIRHVRRRPPSQLVWRRLSALGHGPA</sequence>
<dbReference type="Gene3D" id="1.10.1280.10">
    <property type="entry name" value="Di-copper center containing domain from catechol oxidase"/>
    <property type="match status" value="1"/>
</dbReference>
<evidence type="ECO:0000259" key="2">
    <source>
        <dbReference type="Pfam" id="PF00264"/>
    </source>
</evidence>
<evidence type="ECO:0000256" key="1">
    <source>
        <dbReference type="SAM" id="MobiDB-lite"/>
    </source>
</evidence>
<gene>
    <name evidence="3" type="ORF">LuPra_00956</name>
</gene>
<organism evidence="3 4">
    <name type="scientific">Luteitalea pratensis</name>
    <dbReference type="NCBI Taxonomy" id="1855912"/>
    <lineage>
        <taxon>Bacteria</taxon>
        <taxon>Pseudomonadati</taxon>
        <taxon>Acidobacteriota</taxon>
        <taxon>Vicinamibacteria</taxon>
        <taxon>Vicinamibacterales</taxon>
        <taxon>Vicinamibacteraceae</taxon>
        <taxon>Luteitalea</taxon>
    </lineage>
</organism>
<dbReference type="SUPFAM" id="SSF48056">
    <property type="entry name" value="Di-copper centre-containing domain"/>
    <property type="match status" value="1"/>
</dbReference>
<dbReference type="Pfam" id="PF00264">
    <property type="entry name" value="Tyrosinase"/>
    <property type="match status" value="1"/>
</dbReference>
<feature type="compositionally biased region" description="Low complexity" evidence="1">
    <location>
        <begin position="82"/>
        <end position="98"/>
    </location>
</feature>
<dbReference type="InterPro" id="IPR008922">
    <property type="entry name" value="Di-copper_centre_dom_sf"/>
</dbReference>
<accession>A0A143PGW5</accession>
<dbReference type="GO" id="GO:0016491">
    <property type="term" value="F:oxidoreductase activity"/>
    <property type="evidence" value="ECO:0007669"/>
    <property type="project" value="InterPro"/>
</dbReference>
<dbReference type="OrthoDB" id="2874181at2"/>
<dbReference type="AlphaFoldDB" id="A0A143PGW5"/>
<dbReference type="KEGG" id="abac:LuPra_00956"/>
<protein>
    <submittedName>
        <fullName evidence="3">Common central domain of tyrosinase</fullName>
    </submittedName>
</protein>
<evidence type="ECO:0000313" key="4">
    <source>
        <dbReference type="Proteomes" id="UP000076079"/>
    </source>
</evidence>
<feature type="region of interest" description="Disordered" evidence="1">
    <location>
        <begin position="77"/>
        <end position="98"/>
    </location>
</feature>
<reference evidence="3 4" key="1">
    <citation type="journal article" date="2016" name="Genome Announc.">
        <title>First Complete Genome Sequence of a Subdivision 6 Acidobacterium Strain.</title>
        <authorList>
            <person name="Huang S."/>
            <person name="Vieira S."/>
            <person name="Bunk B."/>
            <person name="Riedel T."/>
            <person name="Sproer C."/>
            <person name="Overmann J."/>
        </authorList>
    </citation>
    <scope>NUCLEOTIDE SEQUENCE [LARGE SCALE GENOMIC DNA]</scope>
    <source>
        <strain evidence="4">DSM 100886 HEG_-6_39</strain>
    </source>
</reference>
<evidence type="ECO:0000313" key="3">
    <source>
        <dbReference type="EMBL" id="AMY07775.1"/>
    </source>
</evidence>
<name>A0A143PGW5_LUTPR</name>
<dbReference type="EMBL" id="CP015136">
    <property type="protein sequence ID" value="AMY07775.1"/>
    <property type="molecule type" value="Genomic_DNA"/>
</dbReference>